<dbReference type="InterPro" id="IPR014729">
    <property type="entry name" value="Rossmann-like_a/b/a_fold"/>
</dbReference>
<organism evidence="10">
    <name type="scientific">Nippostrongylus brasiliensis</name>
    <name type="common">Rat hookworm</name>
    <dbReference type="NCBI Taxonomy" id="27835"/>
    <lineage>
        <taxon>Eukaryota</taxon>
        <taxon>Metazoa</taxon>
        <taxon>Ecdysozoa</taxon>
        <taxon>Nematoda</taxon>
        <taxon>Chromadorea</taxon>
        <taxon>Rhabditida</taxon>
        <taxon>Rhabditina</taxon>
        <taxon>Rhabditomorpha</taxon>
        <taxon>Strongyloidea</taxon>
        <taxon>Heligmosomidae</taxon>
        <taxon>Nippostrongylus</taxon>
    </lineage>
</organism>
<dbReference type="Proteomes" id="UP000271162">
    <property type="component" value="Unassembled WGS sequence"/>
</dbReference>
<dbReference type="AlphaFoldDB" id="A0A0N4XMF5"/>
<keyword evidence="5 6" id="KW-0030">Aminoacyl-tRNA synthetase</keyword>
<dbReference type="PANTHER" id="PTHR43097:SF5">
    <property type="entry name" value="GLUTAMATE--TRNA LIGASE"/>
    <property type="match status" value="1"/>
</dbReference>
<evidence type="ECO:0000313" key="8">
    <source>
        <dbReference type="EMBL" id="VDL67297.1"/>
    </source>
</evidence>
<name>A0A0N4XMF5_NIPBR</name>
<dbReference type="SUPFAM" id="SSF52374">
    <property type="entry name" value="Nucleotidylyl transferase"/>
    <property type="match status" value="1"/>
</dbReference>
<evidence type="ECO:0000256" key="2">
    <source>
        <dbReference type="ARBA" id="ARBA00022741"/>
    </source>
</evidence>
<reference evidence="8 9" key="2">
    <citation type="submission" date="2018-11" db="EMBL/GenBank/DDBJ databases">
        <authorList>
            <consortium name="Pathogen Informatics"/>
        </authorList>
    </citation>
    <scope>NUCLEOTIDE SEQUENCE [LARGE SCALE GENOMIC DNA]</scope>
</reference>
<dbReference type="STRING" id="27835.A0A0N4XMF5"/>
<evidence type="ECO:0000313" key="10">
    <source>
        <dbReference type="WBParaSite" id="NBR_0000370701-mRNA-1"/>
    </source>
</evidence>
<dbReference type="GO" id="GO:0005524">
    <property type="term" value="F:ATP binding"/>
    <property type="evidence" value="ECO:0007669"/>
    <property type="project" value="UniProtKB-KW"/>
</dbReference>
<sequence>MVRIQQRLTINAKNGEIPYATALALAYGGYNPRLSIVCDDHLTPGINLDGVVISNDVSIARLVAQSLGSPEFFGATCFELVKIDEILTLCEKVIDGFLVDEEVLGAIQLSKSGTLLEGRVTVADVALWSVIIKNEKLQKQFSTLFNTIVEDRRFASAHALVGKFATSTPSKPPAKEKQKDEGKFVELPGAEKGKVVVRFPPEASGYLHIGHAKAALLNQYYQQAFEGQLIMRFDDTNPAKENAHFEKVRCTYRS</sequence>
<evidence type="ECO:0000313" key="9">
    <source>
        <dbReference type="Proteomes" id="UP000271162"/>
    </source>
</evidence>
<reference evidence="10" key="1">
    <citation type="submission" date="2017-02" db="UniProtKB">
        <authorList>
            <consortium name="WormBaseParasite"/>
        </authorList>
    </citation>
    <scope>IDENTIFICATION</scope>
</reference>
<feature type="domain" description="Glutamyl/glutaminyl-tRNA synthetase class Ib catalytic" evidence="7">
    <location>
        <begin position="194"/>
        <end position="248"/>
    </location>
</feature>
<evidence type="ECO:0000256" key="6">
    <source>
        <dbReference type="RuleBase" id="RU363037"/>
    </source>
</evidence>
<dbReference type="PANTHER" id="PTHR43097">
    <property type="entry name" value="GLUTAMINE-TRNA LIGASE"/>
    <property type="match status" value="1"/>
</dbReference>
<evidence type="ECO:0000256" key="4">
    <source>
        <dbReference type="ARBA" id="ARBA00022917"/>
    </source>
</evidence>
<dbReference type="Gene3D" id="1.20.1050.130">
    <property type="match status" value="1"/>
</dbReference>
<dbReference type="InterPro" id="IPR001412">
    <property type="entry name" value="aa-tRNA-synth_I_CS"/>
</dbReference>
<accession>A0A0N4XMF5</accession>
<dbReference type="OMA" id="HMCIESS"/>
<dbReference type="PROSITE" id="PS00178">
    <property type="entry name" value="AA_TRNA_LIGASE_I"/>
    <property type="match status" value="1"/>
</dbReference>
<evidence type="ECO:0000256" key="5">
    <source>
        <dbReference type="ARBA" id="ARBA00023146"/>
    </source>
</evidence>
<dbReference type="GO" id="GO:0004818">
    <property type="term" value="F:glutamate-tRNA ligase activity"/>
    <property type="evidence" value="ECO:0007669"/>
    <property type="project" value="TreeGrafter"/>
</dbReference>
<dbReference type="WBParaSite" id="NBR_0000370701-mRNA-1">
    <property type="protein sequence ID" value="NBR_0000370701-mRNA-1"/>
    <property type="gene ID" value="NBR_0000370701"/>
</dbReference>
<dbReference type="GO" id="GO:0005829">
    <property type="term" value="C:cytosol"/>
    <property type="evidence" value="ECO:0007669"/>
    <property type="project" value="TreeGrafter"/>
</dbReference>
<gene>
    <name evidence="8" type="ORF">NBR_LOCUS3708</name>
</gene>
<evidence type="ECO:0000256" key="3">
    <source>
        <dbReference type="ARBA" id="ARBA00022840"/>
    </source>
</evidence>
<proteinExistence type="inferred from homology"/>
<keyword evidence="3 6" id="KW-0067">ATP-binding</keyword>
<comment type="similarity">
    <text evidence="6">Belongs to the class-I aminoacyl-tRNA synthetase family.</text>
</comment>
<protein>
    <submittedName>
        <fullName evidence="10">Putative glutamyl-tRNA synthetase, cytoplasmic (inferred by orthology to a S. mansoni protein)</fullName>
    </submittedName>
</protein>
<dbReference type="PRINTS" id="PR00987">
    <property type="entry name" value="TRNASYNTHGLU"/>
</dbReference>
<dbReference type="EMBL" id="UYSL01005904">
    <property type="protein sequence ID" value="VDL67297.1"/>
    <property type="molecule type" value="Genomic_DNA"/>
</dbReference>
<dbReference type="Pfam" id="PF00749">
    <property type="entry name" value="tRNA-synt_1c"/>
    <property type="match status" value="1"/>
</dbReference>
<keyword evidence="2 6" id="KW-0547">Nucleotide-binding</keyword>
<dbReference type="GO" id="GO:0017102">
    <property type="term" value="C:methionyl glutamyl tRNA synthetase complex"/>
    <property type="evidence" value="ECO:0007669"/>
    <property type="project" value="TreeGrafter"/>
</dbReference>
<dbReference type="InterPro" id="IPR000924">
    <property type="entry name" value="Glu/Gln-tRNA-synth"/>
</dbReference>
<dbReference type="InterPro" id="IPR050132">
    <property type="entry name" value="Gln/Glu-tRNA_Ligase"/>
</dbReference>
<evidence type="ECO:0000259" key="7">
    <source>
        <dbReference type="Pfam" id="PF00749"/>
    </source>
</evidence>
<keyword evidence="9" id="KW-1185">Reference proteome</keyword>
<keyword evidence="4 6" id="KW-0648">Protein biosynthesis</keyword>
<dbReference type="InterPro" id="IPR020058">
    <property type="entry name" value="Glu/Gln-tRNA-synth_Ib_cat-dom"/>
</dbReference>
<dbReference type="GO" id="GO:0006424">
    <property type="term" value="P:glutamyl-tRNA aminoacylation"/>
    <property type="evidence" value="ECO:0007669"/>
    <property type="project" value="TreeGrafter"/>
</dbReference>
<dbReference type="Gene3D" id="3.40.50.620">
    <property type="entry name" value="HUPs"/>
    <property type="match status" value="1"/>
</dbReference>
<keyword evidence="1 6" id="KW-0436">Ligase</keyword>
<evidence type="ECO:0000256" key="1">
    <source>
        <dbReference type="ARBA" id="ARBA00022598"/>
    </source>
</evidence>